<name>A0A2W4WF30_9CYAN</name>
<keyword evidence="1" id="KW-1133">Transmembrane helix</keyword>
<evidence type="ECO:0000313" key="3">
    <source>
        <dbReference type="EMBL" id="PZO43703.1"/>
    </source>
</evidence>
<dbReference type="InterPro" id="IPR014710">
    <property type="entry name" value="RmlC-like_jellyroll"/>
</dbReference>
<protein>
    <submittedName>
        <fullName evidence="3">Cyclic nucleotide-binding protein</fullName>
    </submittedName>
</protein>
<dbReference type="PANTHER" id="PTHR11635:SF152">
    <property type="entry name" value="CAMP-DEPENDENT PROTEIN KINASE TYPE I REGULATORY SUBUNIT-RELATED"/>
    <property type="match status" value="1"/>
</dbReference>
<dbReference type="Gene3D" id="2.60.120.10">
    <property type="entry name" value="Jelly Rolls"/>
    <property type="match status" value="1"/>
</dbReference>
<dbReference type="SUPFAM" id="SSF51206">
    <property type="entry name" value="cAMP-binding domain-like"/>
    <property type="match status" value="1"/>
</dbReference>
<keyword evidence="1" id="KW-0812">Transmembrane</keyword>
<dbReference type="GO" id="GO:0034236">
    <property type="term" value="F:protein kinase A catalytic subunit binding"/>
    <property type="evidence" value="ECO:0007669"/>
    <property type="project" value="TreeGrafter"/>
</dbReference>
<keyword evidence="1" id="KW-0472">Membrane</keyword>
<comment type="caution">
    <text evidence="3">The sequence shown here is derived from an EMBL/GenBank/DDBJ whole genome shotgun (WGS) entry which is preliminary data.</text>
</comment>
<sequence length="170" mass="18957">MEKLTYAPGDVIYKEGDESQQVYLIKSGRIDLIDTYPETGQVVSRSLGPGRVFGEIELIDRRPRSATAKASEEAKIVIFSHDEIIDMVFENPENSLFLARDVFDRLRQLYSTNSLDGELTKLREEMHETVKSAVISHEARVVTSHNGMAAIAGPAILLIAIVIGLQVYLH</sequence>
<dbReference type="EMBL" id="QBMN01000024">
    <property type="protein sequence ID" value="PZO43703.1"/>
    <property type="molecule type" value="Genomic_DNA"/>
</dbReference>
<dbReference type="CDD" id="cd00038">
    <property type="entry name" value="CAP_ED"/>
    <property type="match status" value="1"/>
</dbReference>
<dbReference type="Proteomes" id="UP000249081">
    <property type="component" value="Unassembled WGS sequence"/>
</dbReference>
<dbReference type="SMART" id="SM00100">
    <property type="entry name" value="cNMP"/>
    <property type="match status" value="1"/>
</dbReference>
<dbReference type="GO" id="GO:0005829">
    <property type="term" value="C:cytosol"/>
    <property type="evidence" value="ECO:0007669"/>
    <property type="project" value="TreeGrafter"/>
</dbReference>
<reference evidence="4" key="1">
    <citation type="submission" date="2018-04" db="EMBL/GenBank/DDBJ databases">
        <authorList>
            <person name="Cornet L."/>
        </authorList>
    </citation>
    <scope>NUCLEOTIDE SEQUENCE [LARGE SCALE GENOMIC DNA]</scope>
</reference>
<evidence type="ECO:0000256" key="1">
    <source>
        <dbReference type="SAM" id="Phobius"/>
    </source>
</evidence>
<dbReference type="GO" id="GO:0004862">
    <property type="term" value="F:cAMP-dependent protein kinase inhibitor activity"/>
    <property type="evidence" value="ECO:0007669"/>
    <property type="project" value="TreeGrafter"/>
</dbReference>
<evidence type="ECO:0000313" key="4">
    <source>
        <dbReference type="Proteomes" id="UP000249081"/>
    </source>
</evidence>
<proteinExistence type="predicted"/>
<dbReference type="InterPro" id="IPR018490">
    <property type="entry name" value="cNMP-bd_dom_sf"/>
</dbReference>
<dbReference type="GO" id="GO:0030552">
    <property type="term" value="F:cAMP binding"/>
    <property type="evidence" value="ECO:0007669"/>
    <property type="project" value="TreeGrafter"/>
</dbReference>
<dbReference type="GO" id="GO:0005952">
    <property type="term" value="C:cAMP-dependent protein kinase complex"/>
    <property type="evidence" value="ECO:0007669"/>
    <property type="project" value="InterPro"/>
</dbReference>
<evidence type="ECO:0000259" key="2">
    <source>
        <dbReference type="PROSITE" id="PS50042"/>
    </source>
</evidence>
<dbReference type="PROSITE" id="PS50042">
    <property type="entry name" value="CNMP_BINDING_3"/>
    <property type="match status" value="1"/>
</dbReference>
<gene>
    <name evidence="3" type="ORF">DCF17_05370</name>
</gene>
<dbReference type="PANTHER" id="PTHR11635">
    <property type="entry name" value="CAMP-DEPENDENT PROTEIN KINASE REGULATORY CHAIN"/>
    <property type="match status" value="1"/>
</dbReference>
<reference evidence="3 4" key="2">
    <citation type="submission" date="2018-06" db="EMBL/GenBank/DDBJ databases">
        <title>Metagenomic assembly of (sub)arctic Cyanobacteria and their associated microbiome from non-axenic cultures.</title>
        <authorList>
            <person name="Baurain D."/>
        </authorList>
    </citation>
    <scope>NUCLEOTIDE SEQUENCE [LARGE SCALE GENOMIC DNA]</scope>
    <source>
        <strain evidence="3">ULC041bin1</strain>
    </source>
</reference>
<organism evidence="3 4">
    <name type="scientific">Shackletoniella antarctica</name>
    <dbReference type="NCBI Taxonomy" id="268115"/>
    <lineage>
        <taxon>Bacteria</taxon>
        <taxon>Bacillati</taxon>
        <taxon>Cyanobacteriota</taxon>
        <taxon>Cyanophyceae</taxon>
        <taxon>Oculatellales</taxon>
        <taxon>Oculatellaceae</taxon>
        <taxon>Shackletoniella</taxon>
    </lineage>
</organism>
<feature type="domain" description="Cyclic nucleotide-binding" evidence="2">
    <location>
        <begin position="1"/>
        <end position="105"/>
    </location>
</feature>
<accession>A0A2W4WF30</accession>
<dbReference type="InterPro" id="IPR050503">
    <property type="entry name" value="cAMP-dep_PK_reg_su-like"/>
</dbReference>
<dbReference type="InterPro" id="IPR000595">
    <property type="entry name" value="cNMP-bd_dom"/>
</dbReference>
<feature type="transmembrane region" description="Helical" evidence="1">
    <location>
        <begin position="149"/>
        <end position="169"/>
    </location>
</feature>
<dbReference type="Pfam" id="PF00027">
    <property type="entry name" value="cNMP_binding"/>
    <property type="match status" value="1"/>
</dbReference>
<dbReference type="AlphaFoldDB" id="A0A2W4WF30"/>
<dbReference type="PRINTS" id="PR00103">
    <property type="entry name" value="CAMPKINASE"/>
</dbReference>